<dbReference type="Gene3D" id="2.180.10.10">
    <property type="entry name" value="RHS repeat-associated core"/>
    <property type="match status" value="1"/>
</dbReference>
<protein>
    <submittedName>
        <fullName evidence="1">RHS repeat-associated core domain-containing protein</fullName>
    </submittedName>
</protein>
<dbReference type="PANTHER" id="PTHR32305:SF15">
    <property type="entry name" value="PROTEIN RHSA-RELATED"/>
    <property type="match status" value="1"/>
</dbReference>
<dbReference type="PANTHER" id="PTHR32305">
    <property type="match status" value="1"/>
</dbReference>
<dbReference type="RefSeq" id="WP_089285501.1">
    <property type="nucleotide sequence ID" value="NZ_FZOJ01000057.1"/>
</dbReference>
<name>A0A239KY94_9FIRM</name>
<dbReference type="Proteomes" id="UP000198304">
    <property type="component" value="Unassembled WGS sequence"/>
</dbReference>
<evidence type="ECO:0000313" key="1">
    <source>
        <dbReference type="EMBL" id="SNT22722.1"/>
    </source>
</evidence>
<dbReference type="NCBIfam" id="TIGR03696">
    <property type="entry name" value="Rhs_assc_core"/>
    <property type="match status" value="1"/>
</dbReference>
<dbReference type="InterPro" id="IPR050708">
    <property type="entry name" value="T6SS_VgrG/RHS"/>
</dbReference>
<dbReference type="OrthoDB" id="1829191at2"/>
<evidence type="ECO:0000313" key="2">
    <source>
        <dbReference type="Proteomes" id="UP000198304"/>
    </source>
</evidence>
<reference evidence="1 2" key="1">
    <citation type="submission" date="2017-06" db="EMBL/GenBank/DDBJ databases">
        <authorList>
            <person name="Kim H.J."/>
            <person name="Triplett B.A."/>
        </authorList>
    </citation>
    <scope>NUCLEOTIDE SEQUENCE [LARGE SCALE GENOMIC DNA]</scope>
    <source>
        <strain evidence="1 2">SCA</strain>
    </source>
</reference>
<keyword evidence="2" id="KW-1185">Reference proteome</keyword>
<sequence length="377" mass="43154">MGTYNYDGLDRKIEAVKLHGSYQINVYDVMSYRVGVTEKGISHDFVFSGANIIAEINTNTGGITRYTRGHALVATKDHRGISGYYLHNSHRDTMNLVGENGEIQNQYQYDAFGNITDYAARITNPFRYAGEQYDQMAEQYYLRARYYNPKIGRFTQEDTFRGDGLNLYTYVSNNPIRYVDPSGLAKCSSNNEVDAVTGAAEPLRTPDQKFLDKKDYAVISALKTKYNEYKDQGDSIKADAMHYQAVIIRKDDKYKDTYKYIDNYNYTDYESSSKLYVIADYLNESELWKHGGEPTKQQEGILKTINKIPTGGVGEFFSRLDYLMDKSDPNYKQGKNLKAGDVFVYVGTSVNQPAYGEESFYREGNLLYKYDQPQGPW</sequence>
<accession>A0A239KY94</accession>
<dbReference type="AlphaFoldDB" id="A0A239KY94"/>
<dbReference type="EMBL" id="FZOJ01000057">
    <property type="protein sequence ID" value="SNT22722.1"/>
    <property type="molecule type" value="Genomic_DNA"/>
</dbReference>
<dbReference type="InterPro" id="IPR022385">
    <property type="entry name" value="Rhs_assc_core"/>
</dbReference>
<gene>
    <name evidence="1" type="ORF">SAMN05446037_10574</name>
</gene>
<proteinExistence type="predicted"/>
<organism evidence="1 2">
    <name type="scientific">Anaerovirgula multivorans</name>
    <dbReference type="NCBI Taxonomy" id="312168"/>
    <lineage>
        <taxon>Bacteria</taxon>
        <taxon>Bacillati</taxon>
        <taxon>Bacillota</taxon>
        <taxon>Clostridia</taxon>
        <taxon>Peptostreptococcales</taxon>
        <taxon>Natronincolaceae</taxon>
        <taxon>Anaerovirgula</taxon>
    </lineage>
</organism>